<evidence type="ECO:0000313" key="9">
    <source>
        <dbReference type="Proteomes" id="UP000282529"/>
    </source>
</evidence>
<dbReference type="GO" id="GO:0016987">
    <property type="term" value="F:sigma factor activity"/>
    <property type="evidence" value="ECO:0007669"/>
    <property type="project" value="UniProtKB-KW"/>
</dbReference>
<dbReference type="Pfam" id="PF04542">
    <property type="entry name" value="Sigma70_r2"/>
    <property type="match status" value="1"/>
</dbReference>
<sequence length="192" mass="22729">MKELDLNPWLIRMSQGDEQAFQVVYESTRDHAYRLISYLAPAKQDIGDIMSEVYFELYRSLSKYDPEQNFASWFNGLIVRQVRNWKRKEWRLFRIAEKLRLSTSKSSDPAAELRLTALSDRLDLLPILQTLSLKFKEVIVLRYYQDCSLEEIAELLKIPLGTVKSRHHHALKHLRRRLDQQGLRKEGDGFVY</sequence>
<dbReference type="OrthoDB" id="9785675at2"/>
<evidence type="ECO:0000256" key="4">
    <source>
        <dbReference type="ARBA" id="ARBA00023125"/>
    </source>
</evidence>
<dbReference type="InterPro" id="IPR007627">
    <property type="entry name" value="RNA_pol_sigma70_r2"/>
</dbReference>
<feature type="domain" description="RNA polymerase sigma-70 region 2" evidence="6">
    <location>
        <begin position="25"/>
        <end position="91"/>
    </location>
</feature>
<evidence type="ECO:0000313" key="8">
    <source>
        <dbReference type="EMBL" id="RQW11953.1"/>
    </source>
</evidence>
<evidence type="ECO:0000256" key="3">
    <source>
        <dbReference type="ARBA" id="ARBA00023082"/>
    </source>
</evidence>
<dbReference type="InterPro" id="IPR014284">
    <property type="entry name" value="RNA_pol_sigma-70_dom"/>
</dbReference>
<dbReference type="GO" id="GO:0006352">
    <property type="term" value="P:DNA-templated transcription initiation"/>
    <property type="evidence" value="ECO:0007669"/>
    <property type="project" value="InterPro"/>
</dbReference>
<dbReference type="EMBL" id="RQPI01000004">
    <property type="protein sequence ID" value="RQW11953.1"/>
    <property type="molecule type" value="Genomic_DNA"/>
</dbReference>
<evidence type="ECO:0000256" key="5">
    <source>
        <dbReference type="ARBA" id="ARBA00023163"/>
    </source>
</evidence>
<name>A0A3N9P6U6_9BACL</name>
<feature type="domain" description="RNA polymerase sigma-70 region 4" evidence="7">
    <location>
        <begin position="128"/>
        <end position="175"/>
    </location>
</feature>
<dbReference type="AlphaFoldDB" id="A0A3N9P6U6"/>
<keyword evidence="3" id="KW-0731">Sigma factor</keyword>
<dbReference type="Gene3D" id="1.10.10.10">
    <property type="entry name" value="Winged helix-like DNA-binding domain superfamily/Winged helix DNA-binding domain"/>
    <property type="match status" value="1"/>
</dbReference>
<dbReference type="InterPro" id="IPR036388">
    <property type="entry name" value="WH-like_DNA-bd_sf"/>
</dbReference>
<proteinExistence type="inferred from homology"/>
<keyword evidence="9" id="KW-1185">Reference proteome</keyword>
<evidence type="ECO:0000256" key="1">
    <source>
        <dbReference type="ARBA" id="ARBA00010641"/>
    </source>
</evidence>
<dbReference type="InterPro" id="IPR007630">
    <property type="entry name" value="RNA_pol_sigma70_r4"/>
</dbReference>
<dbReference type="InterPro" id="IPR013325">
    <property type="entry name" value="RNA_pol_sigma_r2"/>
</dbReference>
<keyword evidence="2" id="KW-0805">Transcription regulation</keyword>
<keyword evidence="5" id="KW-0804">Transcription</keyword>
<comment type="similarity">
    <text evidence="1">Belongs to the sigma-70 factor family. ECF subfamily.</text>
</comment>
<dbReference type="RefSeq" id="WP_124695361.1">
    <property type="nucleotide sequence ID" value="NZ_JBHUFE010000026.1"/>
</dbReference>
<evidence type="ECO:0000259" key="7">
    <source>
        <dbReference type="Pfam" id="PF04545"/>
    </source>
</evidence>
<dbReference type="SUPFAM" id="SSF88946">
    <property type="entry name" value="Sigma2 domain of RNA polymerase sigma factors"/>
    <property type="match status" value="1"/>
</dbReference>
<dbReference type="Pfam" id="PF04545">
    <property type="entry name" value="Sigma70_r4"/>
    <property type="match status" value="1"/>
</dbReference>
<dbReference type="InterPro" id="IPR039425">
    <property type="entry name" value="RNA_pol_sigma-70-like"/>
</dbReference>
<dbReference type="InterPro" id="IPR013324">
    <property type="entry name" value="RNA_pol_sigma_r3/r4-like"/>
</dbReference>
<dbReference type="PANTHER" id="PTHR43133">
    <property type="entry name" value="RNA POLYMERASE ECF-TYPE SIGMA FACTO"/>
    <property type="match status" value="1"/>
</dbReference>
<dbReference type="SUPFAM" id="SSF88659">
    <property type="entry name" value="Sigma3 and sigma4 domains of RNA polymerase sigma factors"/>
    <property type="match status" value="1"/>
</dbReference>
<comment type="caution">
    <text evidence="8">The sequence shown here is derived from an EMBL/GenBank/DDBJ whole genome shotgun (WGS) entry which is preliminary data.</text>
</comment>
<protein>
    <submittedName>
        <fullName evidence="8">Sigma-70 family RNA polymerase sigma factor</fullName>
    </submittedName>
</protein>
<accession>A0A3N9P6U6</accession>
<gene>
    <name evidence="8" type="ORF">EH198_09810</name>
</gene>
<keyword evidence="4" id="KW-0238">DNA-binding</keyword>
<organism evidence="8 9">
    <name type="scientific">Paenibacillus rhizophilus</name>
    <dbReference type="NCBI Taxonomy" id="1850366"/>
    <lineage>
        <taxon>Bacteria</taxon>
        <taxon>Bacillati</taxon>
        <taxon>Bacillota</taxon>
        <taxon>Bacilli</taxon>
        <taxon>Bacillales</taxon>
        <taxon>Paenibacillaceae</taxon>
        <taxon>Paenibacillus</taxon>
    </lineage>
</organism>
<dbReference type="GO" id="GO:0003677">
    <property type="term" value="F:DNA binding"/>
    <property type="evidence" value="ECO:0007669"/>
    <property type="project" value="UniProtKB-KW"/>
</dbReference>
<reference evidence="8 9" key="1">
    <citation type="submission" date="2018-11" db="EMBL/GenBank/DDBJ databases">
        <title>Genome sequence of strain 7197.</title>
        <authorList>
            <person name="Gao J."/>
            <person name="Sun J."/>
        </authorList>
    </citation>
    <scope>NUCLEOTIDE SEQUENCE [LARGE SCALE GENOMIC DNA]</scope>
    <source>
        <strain evidence="8 9">7197</strain>
    </source>
</reference>
<dbReference type="Proteomes" id="UP000282529">
    <property type="component" value="Unassembled WGS sequence"/>
</dbReference>
<dbReference type="CDD" id="cd06171">
    <property type="entry name" value="Sigma70_r4"/>
    <property type="match status" value="1"/>
</dbReference>
<dbReference type="Gene3D" id="1.10.1740.10">
    <property type="match status" value="1"/>
</dbReference>
<dbReference type="NCBIfam" id="TIGR02937">
    <property type="entry name" value="sigma70-ECF"/>
    <property type="match status" value="1"/>
</dbReference>
<evidence type="ECO:0000256" key="2">
    <source>
        <dbReference type="ARBA" id="ARBA00023015"/>
    </source>
</evidence>
<evidence type="ECO:0000259" key="6">
    <source>
        <dbReference type="Pfam" id="PF04542"/>
    </source>
</evidence>
<dbReference type="PANTHER" id="PTHR43133:SF60">
    <property type="entry name" value="RNA POLYMERASE SIGMA FACTOR SIGV"/>
    <property type="match status" value="1"/>
</dbReference>